<reference evidence="1 2" key="1">
    <citation type="submission" date="2018-04" db="EMBL/GenBank/DDBJ databases">
        <authorList>
            <person name="Huttner S."/>
            <person name="Dainat J."/>
        </authorList>
    </citation>
    <scope>NUCLEOTIDE SEQUENCE [LARGE SCALE GENOMIC DNA]</scope>
</reference>
<protein>
    <submittedName>
        <fullName evidence="1">5f8b4809-5c15-40b6-8716-959a07b474bf</fullName>
    </submittedName>
</protein>
<evidence type="ECO:0000313" key="1">
    <source>
        <dbReference type="EMBL" id="SPQ21019.1"/>
    </source>
</evidence>
<accession>A0A446BEY1</accession>
<dbReference type="EMBL" id="OUUZ01000008">
    <property type="protein sequence ID" value="SPQ21019.1"/>
    <property type="molecule type" value="Genomic_DNA"/>
</dbReference>
<name>A0A446BEY1_9PEZI</name>
<evidence type="ECO:0000313" key="2">
    <source>
        <dbReference type="Proteomes" id="UP000289323"/>
    </source>
</evidence>
<organism evidence="1 2">
    <name type="scientific">Thermothielavioides terrestris</name>
    <dbReference type="NCBI Taxonomy" id="2587410"/>
    <lineage>
        <taxon>Eukaryota</taxon>
        <taxon>Fungi</taxon>
        <taxon>Dikarya</taxon>
        <taxon>Ascomycota</taxon>
        <taxon>Pezizomycotina</taxon>
        <taxon>Sordariomycetes</taxon>
        <taxon>Sordariomycetidae</taxon>
        <taxon>Sordariales</taxon>
        <taxon>Chaetomiaceae</taxon>
        <taxon>Thermothielavioides</taxon>
    </lineage>
</organism>
<dbReference type="AlphaFoldDB" id="A0A446BEY1"/>
<proteinExistence type="predicted"/>
<sequence>MANETQQQEVIQPDEDQRRKLIDAFEIQNLLTGLSGTVTRLFSRALSWSPDYVAVIEYLATMILNTPC</sequence>
<dbReference type="Proteomes" id="UP000289323">
    <property type="component" value="Unassembled WGS sequence"/>
</dbReference>
<gene>
    <name evidence="1" type="ORF">TT172_LOCUS3438</name>
</gene>